<evidence type="ECO:0000313" key="5">
    <source>
        <dbReference type="Proteomes" id="UP000184032"/>
    </source>
</evidence>
<evidence type="ECO:0000256" key="1">
    <source>
        <dbReference type="ARBA" id="ARBA00023125"/>
    </source>
</evidence>
<protein>
    <submittedName>
        <fullName evidence="4">Transcriptional regulator, TetR family</fullName>
    </submittedName>
</protein>
<reference evidence="4 5" key="1">
    <citation type="submission" date="2016-11" db="EMBL/GenBank/DDBJ databases">
        <authorList>
            <person name="Jaros S."/>
            <person name="Januszkiewicz K."/>
            <person name="Wedrychowicz H."/>
        </authorList>
    </citation>
    <scope>NUCLEOTIDE SEQUENCE [LARGE SCALE GENOMIC DNA]</scope>
    <source>
        <strain evidence="4 5">DSM 21120</strain>
    </source>
</reference>
<dbReference type="PANTHER" id="PTHR43479:SF20">
    <property type="entry name" value="HTH TETR-TYPE DOMAIN-CONTAINING PROTEIN"/>
    <property type="match status" value="1"/>
</dbReference>
<dbReference type="STRING" id="1120995.SAMN02745245_00511"/>
<dbReference type="InterPro" id="IPR009057">
    <property type="entry name" value="Homeodomain-like_sf"/>
</dbReference>
<feature type="DNA-binding region" description="H-T-H motif" evidence="2">
    <location>
        <begin position="32"/>
        <end position="51"/>
    </location>
</feature>
<evidence type="ECO:0000313" key="4">
    <source>
        <dbReference type="EMBL" id="SHH09326.1"/>
    </source>
</evidence>
<feature type="domain" description="HTH tetR-type" evidence="3">
    <location>
        <begin position="9"/>
        <end position="69"/>
    </location>
</feature>
<sequence>MLNKSYHHNNLKKELIEKGIEIISEHGLEKLSLRRVALECGVSHSAPYSHFKDKDELLSAMKEYITDKFAETLEETVKEHGEDKDILLYLGRAYVKFFLEKPQYFSFLYGMSDININLSIASSDEFNYKPYVIYKNVVLGLFKGFNYSQEKMEDLVITLWAFIYGITSIATMKNVKYDKNLEDKLSDFFQVFNFERSLKC</sequence>
<keyword evidence="5" id="KW-1185">Reference proteome</keyword>
<dbReference type="Proteomes" id="UP000184032">
    <property type="component" value="Unassembled WGS sequence"/>
</dbReference>
<dbReference type="InterPro" id="IPR050624">
    <property type="entry name" value="HTH-type_Tx_Regulator"/>
</dbReference>
<dbReference type="PANTHER" id="PTHR43479">
    <property type="entry name" value="ACREF/ENVCD OPERON REPRESSOR-RELATED"/>
    <property type="match status" value="1"/>
</dbReference>
<evidence type="ECO:0000259" key="3">
    <source>
        <dbReference type="PROSITE" id="PS50977"/>
    </source>
</evidence>
<dbReference type="SUPFAM" id="SSF46689">
    <property type="entry name" value="Homeodomain-like"/>
    <property type="match status" value="1"/>
</dbReference>
<evidence type="ECO:0000256" key="2">
    <source>
        <dbReference type="PROSITE-ProRule" id="PRU00335"/>
    </source>
</evidence>
<dbReference type="RefSeq" id="WP_073183460.1">
    <property type="nucleotide sequence ID" value="NZ_FQXI01000002.1"/>
</dbReference>
<dbReference type="Gene3D" id="1.10.357.10">
    <property type="entry name" value="Tetracycline Repressor, domain 2"/>
    <property type="match status" value="1"/>
</dbReference>
<dbReference type="EMBL" id="FQXI01000002">
    <property type="protein sequence ID" value="SHH09326.1"/>
    <property type="molecule type" value="Genomic_DNA"/>
</dbReference>
<keyword evidence="1 2" id="KW-0238">DNA-binding</keyword>
<organism evidence="4 5">
    <name type="scientific">Anaerosphaera aminiphila DSM 21120</name>
    <dbReference type="NCBI Taxonomy" id="1120995"/>
    <lineage>
        <taxon>Bacteria</taxon>
        <taxon>Bacillati</taxon>
        <taxon>Bacillota</taxon>
        <taxon>Tissierellia</taxon>
        <taxon>Tissierellales</taxon>
        <taxon>Peptoniphilaceae</taxon>
        <taxon>Anaerosphaera</taxon>
    </lineage>
</organism>
<name>A0A1M5Q5X6_9FIRM</name>
<gene>
    <name evidence="4" type="ORF">SAMN02745245_00511</name>
</gene>
<dbReference type="InterPro" id="IPR001647">
    <property type="entry name" value="HTH_TetR"/>
</dbReference>
<accession>A0A1M5Q5X6</accession>
<proteinExistence type="predicted"/>
<dbReference type="PRINTS" id="PR00455">
    <property type="entry name" value="HTHTETR"/>
</dbReference>
<dbReference type="PROSITE" id="PS50977">
    <property type="entry name" value="HTH_TETR_2"/>
    <property type="match status" value="1"/>
</dbReference>
<dbReference type="SUPFAM" id="SSF48498">
    <property type="entry name" value="Tetracyclin repressor-like, C-terminal domain"/>
    <property type="match status" value="1"/>
</dbReference>
<dbReference type="Pfam" id="PF00440">
    <property type="entry name" value="TetR_N"/>
    <property type="match status" value="1"/>
</dbReference>
<dbReference type="OrthoDB" id="9179041at2"/>
<dbReference type="InterPro" id="IPR036271">
    <property type="entry name" value="Tet_transcr_reg_TetR-rel_C_sf"/>
</dbReference>
<dbReference type="AlphaFoldDB" id="A0A1M5Q5X6"/>
<dbReference type="GO" id="GO:0003677">
    <property type="term" value="F:DNA binding"/>
    <property type="evidence" value="ECO:0007669"/>
    <property type="project" value="UniProtKB-UniRule"/>
</dbReference>